<feature type="domain" description="MATH" evidence="2">
    <location>
        <begin position="49"/>
        <end position="161"/>
    </location>
</feature>
<gene>
    <name evidence="4" type="primary">LOC116302692</name>
</gene>
<dbReference type="PANTHER" id="PTHR47022">
    <property type="entry name" value="BTB AND MATH DOMAIN-CONTAINING PROTEIN 36-RELATED"/>
    <property type="match status" value="1"/>
</dbReference>
<dbReference type="Proteomes" id="UP000515163">
    <property type="component" value="Unplaced"/>
</dbReference>
<protein>
    <submittedName>
        <fullName evidence="4">Ubiquitin carboxyl-terminal hydrolase 7-like</fullName>
    </submittedName>
</protein>
<dbReference type="Gene3D" id="2.60.210.10">
    <property type="entry name" value="Apoptosis, Tumor Necrosis Factor Receptor Associated Protein 2, Chain A"/>
    <property type="match status" value="1"/>
</dbReference>
<name>A0A6P8IMX9_ACTTE</name>
<dbReference type="KEGG" id="aten:116302692"/>
<sequence length="161" mass="18615">MMNTDENASEPEEMDTKEEDPSDNMVTNGSHSPKENEDVTMEEDTARAEGTITLTVPHFSKMDKPELSDPIYVRNLPWRIMLMPRTSSHGQERVKSLGFFLQCDPKLETVSWSCQASAKLTLKNHHEDKEDFSRKISHLFYAKENDWGFSHFLTWAVSYQL</sequence>
<reference evidence="4" key="1">
    <citation type="submission" date="2025-08" db="UniProtKB">
        <authorList>
            <consortium name="RefSeq"/>
        </authorList>
    </citation>
    <scope>IDENTIFICATION</scope>
    <source>
        <tissue evidence="4">Tentacle</tissue>
    </source>
</reference>
<keyword evidence="3" id="KW-1185">Reference proteome</keyword>
<dbReference type="SMART" id="SM00061">
    <property type="entry name" value="MATH"/>
    <property type="match status" value="1"/>
</dbReference>
<dbReference type="InterPro" id="IPR002083">
    <property type="entry name" value="MATH/TRAF_dom"/>
</dbReference>
<accession>A0A6P8IMX9</accession>
<dbReference type="RefSeq" id="XP_031567900.1">
    <property type="nucleotide sequence ID" value="XM_031712040.1"/>
</dbReference>
<feature type="region of interest" description="Disordered" evidence="1">
    <location>
        <begin position="1"/>
        <end position="45"/>
    </location>
</feature>
<dbReference type="GeneID" id="116302692"/>
<organism evidence="3 4">
    <name type="scientific">Actinia tenebrosa</name>
    <name type="common">Australian red waratah sea anemone</name>
    <dbReference type="NCBI Taxonomy" id="6105"/>
    <lineage>
        <taxon>Eukaryota</taxon>
        <taxon>Metazoa</taxon>
        <taxon>Cnidaria</taxon>
        <taxon>Anthozoa</taxon>
        <taxon>Hexacorallia</taxon>
        <taxon>Actiniaria</taxon>
        <taxon>Actiniidae</taxon>
        <taxon>Actinia</taxon>
    </lineage>
</organism>
<dbReference type="PANTHER" id="PTHR47022:SF1">
    <property type="entry name" value="BTB AND MATH DOMAIN-CONTAINING PROTEIN 36-RELATED"/>
    <property type="match status" value="1"/>
</dbReference>
<evidence type="ECO:0000259" key="2">
    <source>
        <dbReference type="PROSITE" id="PS50144"/>
    </source>
</evidence>
<feature type="compositionally biased region" description="Acidic residues" evidence="1">
    <location>
        <begin position="7"/>
        <end position="22"/>
    </location>
</feature>
<dbReference type="PROSITE" id="PS50144">
    <property type="entry name" value="MATH"/>
    <property type="match status" value="1"/>
</dbReference>
<evidence type="ECO:0000313" key="4">
    <source>
        <dbReference type="RefSeq" id="XP_031567900.1"/>
    </source>
</evidence>
<dbReference type="OrthoDB" id="289038at2759"/>
<evidence type="ECO:0000256" key="1">
    <source>
        <dbReference type="SAM" id="MobiDB-lite"/>
    </source>
</evidence>
<evidence type="ECO:0000313" key="3">
    <source>
        <dbReference type="Proteomes" id="UP000515163"/>
    </source>
</evidence>
<proteinExistence type="predicted"/>
<dbReference type="InParanoid" id="A0A6P8IMX9"/>
<dbReference type="InterPro" id="IPR008974">
    <property type="entry name" value="TRAF-like"/>
</dbReference>
<dbReference type="SUPFAM" id="SSF49599">
    <property type="entry name" value="TRAF domain-like"/>
    <property type="match status" value="1"/>
</dbReference>
<dbReference type="Pfam" id="PF22486">
    <property type="entry name" value="MATH_2"/>
    <property type="match status" value="1"/>
</dbReference>
<dbReference type="AlphaFoldDB" id="A0A6P8IMX9"/>